<feature type="region of interest" description="Disordered" evidence="8">
    <location>
        <begin position="1071"/>
        <end position="1152"/>
    </location>
</feature>
<dbReference type="GO" id="GO:0030992">
    <property type="term" value="C:intraciliary transport particle B"/>
    <property type="evidence" value="ECO:0007669"/>
    <property type="project" value="TreeGrafter"/>
</dbReference>
<feature type="compositionally biased region" description="Polar residues" evidence="8">
    <location>
        <begin position="1205"/>
        <end position="1222"/>
    </location>
</feature>
<gene>
    <name evidence="9" type="ORF">N0F65_008069</name>
</gene>
<dbReference type="Pfam" id="PF10234">
    <property type="entry name" value="Cluap1"/>
    <property type="match status" value="1"/>
</dbReference>
<reference evidence="9" key="1">
    <citation type="submission" date="2022-11" db="EMBL/GenBank/DDBJ databases">
        <authorList>
            <person name="Morgan W.R."/>
            <person name="Tartar A."/>
        </authorList>
    </citation>
    <scope>NUCLEOTIDE SEQUENCE</scope>
    <source>
        <strain evidence="9">ARSEF 373</strain>
    </source>
</reference>
<sequence>MPASRSPVTRVTVRDHLVHVKRDDVFHLAGNKMRKLYWFLRQDARFYEDAHLVSYGGTQSNAMLAIAQVAHKCDVPFTYFSRSLPSTPLDGNLATALELGMNHVELSADEYKQLVQTHDVSKHIHSTTQRSKQIFIPQGAAFPQAREGIAVLADEINQYVQATEGDSTQFAVVVPCGTGTTAFYLAQHVHPATTVFAVPCVGDAAYLHDQFQALIKRDPELARDDQHCAIPTVLVPHHKARFGRLSWPLLDMYHELLDTTHIEFDLLYGCFAWQTLMDALPQVLGLDRANPRQVMYVHSGGVSGNASMLARYATKLRNFTEMMRSLGYPRPISVENFRKPNFELVSDLLYWMVKKYDPSSSVSEEIDTEEDRVEFLTQIASEVLLKARIRLNPKKLYAADGFAVKELIKLARVLYEASRIDVANLDADDDDDEVSVKSLLGSRVKDPKATRQLAHDITQCGAKLYDLLEAELEVRDLRQQAIRFLDAISNNTENSSEQKYLERSIKEILHNTSDNVEMTERQCVELEAEEKALAAKIKKAQTDLERAEKRLKSLQNVRPAFMDEYEKLEKELERQYAVYCERFRNLDYLQRELDLHTMREMKKLAENDRSLKKLQKKFRDDELAILRGEQEDQIENSLLDPVENNNGKNGAAAGNSSNNNNNRKRSTATNQKGKAPDNKNGAASNGAAGTVKKRQADEDDSGSDADSGSDDDDGTSEESNVAAEEAAASGSDSDEVSLADSAELIDNDDDSGSEGNSEGSKSGRLIAMGEEADAATTAAPEALPAVALFHRRGSSTGGSSPNVKDSAHFAVANEPWIVQKLKHEWSSTELGMLLTRDKITEALPLFQHMKTPIKVRFLMAFLSMRKEDFEECKFAVVELVDAAENDPEEWVKIGAGLVKQYLFLGEDGAGGDSFLHERLAMATEKVLAAVDKQRNQHAGEDDVAEEFFCCENAYLNPSVRPEFAVKAAQHFSVAEDLTTAKHTGNDERSSQKKAPLHRPQIPRPSLHTGAASSVPSRLTPTTKPPPPPKKNLTELSSEIRRKADAGRFKRQRSRISMIDIDEVKQIESEKAQKAEERKKQKLTKDKSNAAASTADGSGAAAAEDGSNTAATGNDGTGHAGNSSPEEGQESMEDADNSGHASDNDDDRGNANFAQKDGTQVLLHAALHSTGDIMSEVVSQHSTHRGFEHEEAPPAPQFGFRGFGGYNSQFGDQPGNDSNQYSNGFLDEQPTSGGTNRSNSNSGNGFGDGPDYWR</sequence>
<feature type="compositionally biased region" description="Low complexity" evidence="8">
    <location>
        <begin position="644"/>
        <end position="661"/>
    </location>
</feature>
<comment type="caution">
    <text evidence="9">The sequence shown here is derived from an EMBL/GenBank/DDBJ whole genome shotgun (WGS) entry which is preliminary data.</text>
</comment>
<evidence type="ECO:0000256" key="8">
    <source>
        <dbReference type="SAM" id="MobiDB-lite"/>
    </source>
</evidence>
<feature type="compositionally biased region" description="Acidic residues" evidence="8">
    <location>
        <begin position="697"/>
        <end position="716"/>
    </location>
</feature>
<dbReference type="GO" id="GO:0060271">
    <property type="term" value="P:cilium assembly"/>
    <property type="evidence" value="ECO:0007669"/>
    <property type="project" value="TreeGrafter"/>
</dbReference>
<feature type="region of interest" description="Disordered" evidence="8">
    <location>
        <begin position="977"/>
        <end position="1051"/>
    </location>
</feature>
<accession>A0AAV2YT89</accession>
<evidence type="ECO:0000256" key="7">
    <source>
        <dbReference type="SAM" id="Coils"/>
    </source>
</evidence>
<feature type="compositionally biased region" description="Basic and acidic residues" evidence="8">
    <location>
        <begin position="1071"/>
        <end position="1087"/>
    </location>
</feature>
<keyword evidence="10" id="KW-1185">Reference proteome</keyword>
<reference evidence="9" key="2">
    <citation type="journal article" date="2023" name="Microbiol Resour">
        <title>Decontamination and Annotation of the Draft Genome Sequence of the Oomycete Lagenidium giganteum ARSEF 373.</title>
        <authorList>
            <person name="Morgan W.R."/>
            <person name="Tartar A."/>
        </authorList>
    </citation>
    <scope>NUCLEOTIDE SEQUENCE</scope>
    <source>
        <strain evidence="9">ARSEF 373</strain>
    </source>
</reference>
<feature type="compositionally biased region" description="Basic and acidic residues" evidence="8">
    <location>
        <begin position="1037"/>
        <end position="1047"/>
    </location>
</feature>
<dbReference type="InterPro" id="IPR019366">
    <property type="entry name" value="Clusterin-associated_protein-1"/>
</dbReference>
<evidence type="ECO:0008006" key="11">
    <source>
        <dbReference type="Google" id="ProtNLM"/>
    </source>
</evidence>
<evidence type="ECO:0000256" key="1">
    <source>
        <dbReference type="ARBA" id="ARBA00004138"/>
    </source>
</evidence>
<protein>
    <recommendedName>
        <fullName evidence="11">Tryptophan synthase beta chain-like PALP domain-containing protein</fullName>
    </recommendedName>
</protein>
<evidence type="ECO:0000256" key="6">
    <source>
        <dbReference type="ARBA" id="ARBA00023273"/>
    </source>
</evidence>
<keyword evidence="6" id="KW-0966">Cell projection</keyword>
<dbReference type="GO" id="GO:0005815">
    <property type="term" value="C:microtubule organizing center"/>
    <property type="evidence" value="ECO:0007669"/>
    <property type="project" value="TreeGrafter"/>
</dbReference>
<dbReference type="InterPro" id="IPR036052">
    <property type="entry name" value="TrpB-like_PALP_sf"/>
</dbReference>
<dbReference type="EMBL" id="DAKRPA010000165">
    <property type="protein sequence ID" value="DAZ96518.1"/>
    <property type="molecule type" value="Genomic_DNA"/>
</dbReference>
<comment type="subcellular location">
    <subcellularLocation>
        <location evidence="1">Cell projection</location>
        <location evidence="1">Cilium</location>
    </subcellularLocation>
</comment>
<feature type="compositionally biased region" description="Low complexity" evidence="8">
    <location>
        <begin position="1230"/>
        <end position="1242"/>
    </location>
</feature>
<evidence type="ECO:0000313" key="9">
    <source>
        <dbReference type="EMBL" id="DAZ96518.1"/>
    </source>
</evidence>
<keyword evidence="4 7" id="KW-0175">Coiled coil</keyword>
<feature type="compositionally biased region" description="Low complexity" evidence="8">
    <location>
        <begin position="717"/>
        <end position="731"/>
    </location>
</feature>
<evidence type="ECO:0000256" key="4">
    <source>
        <dbReference type="ARBA" id="ARBA00023054"/>
    </source>
</evidence>
<evidence type="ECO:0000313" key="10">
    <source>
        <dbReference type="Proteomes" id="UP001146120"/>
    </source>
</evidence>
<evidence type="ECO:0000256" key="3">
    <source>
        <dbReference type="ARBA" id="ARBA00022794"/>
    </source>
</evidence>
<evidence type="ECO:0000256" key="5">
    <source>
        <dbReference type="ARBA" id="ARBA00023069"/>
    </source>
</evidence>
<dbReference type="Gene3D" id="3.40.50.1100">
    <property type="match status" value="2"/>
</dbReference>
<dbReference type="PANTHER" id="PTHR21547">
    <property type="entry name" value="CLUSTERIN ASSOCIATED PROTEIN 1"/>
    <property type="match status" value="1"/>
</dbReference>
<feature type="compositionally biased region" description="Polar residues" evidence="8">
    <location>
        <begin position="1107"/>
        <end position="1125"/>
    </location>
</feature>
<keyword evidence="3" id="KW-0970">Cilium biogenesis/degradation</keyword>
<keyword evidence="5" id="KW-0969">Cilium</keyword>
<dbReference type="Proteomes" id="UP001146120">
    <property type="component" value="Unassembled WGS sequence"/>
</dbReference>
<feature type="region of interest" description="Disordered" evidence="8">
    <location>
        <begin position="1205"/>
        <end position="1253"/>
    </location>
</feature>
<feature type="coiled-coil region" evidence="7">
    <location>
        <begin position="509"/>
        <end position="582"/>
    </location>
</feature>
<evidence type="ECO:0000256" key="2">
    <source>
        <dbReference type="ARBA" id="ARBA00008340"/>
    </source>
</evidence>
<feature type="region of interest" description="Disordered" evidence="8">
    <location>
        <begin position="634"/>
        <end position="737"/>
    </location>
</feature>
<proteinExistence type="inferred from homology"/>
<dbReference type="PANTHER" id="PTHR21547:SF0">
    <property type="entry name" value="CLUSTERIN-ASSOCIATED PROTEIN 1"/>
    <property type="match status" value="1"/>
</dbReference>
<dbReference type="SUPFAM" id="SSF53686">
    <property type="entry name" value="Tryptophan synthase beta subunit-like PLP-dependent enzymes"/>
    <property type="match status" value="1"/>
</dbReference>
<feature type="compositionally biased region" description="Acidic residues" evidence="8">
    <location>
        <begin position="1126"/>
        <end position="1135"/>
    </location>
</feature>
<comment type="similarity">
    <text evidence="2">Belongs to the CLUAP1 family.</text>
</comment>
<dbReference type="GO" id="GO:0005929">
    <property type="term" value="C:cilium"/>
    <property type="evidence" value="ECO:0007669"/>
    <property type="project" value="UniProtKB-SubCell"/>
</dbReference>
<feature type="compositionally biased region" description="Low complexity" evidence="8">
    <location>
        <begin position="1089"/>
        <end position="1106"/>
    </location>
</feature>
<feature type="compositionally biased region" description="Low complexity" evidence="8">
    <location>
        <begin position="678"/>
        <end position="689"/>
    </location>
</feature>
<dbReference type="AlphaFoldDB" id="A0AAV2YT89"/>
<organism evidence="9 10">
    <name type="scientific">Lagenidium giganteum</name>
    <dbReference type="NCBI Taxonomy" id="4803"/>
    <lineage>
        <taxon>Eukaryota</taxon>
        <taxon>Sar</taxon>
        <taxon>Stramenopiles</taxon>
        <taxon>Oomycota</taxon>
        <taxon>Peronosporomycetes</taxon>
        <taxon>Pythiales</taxon>
        <taxon>Pythiaceae</taxon>
    </lineage>
</organism>
<name>A0AAV2YT89_9STRA</name>